<protein>
    <submittedName>
        <fullName evidence="1">Uncharacterized protein</fullName>
    </submittedName>
</protein>
<sequence>MHRKIHLLIKLIDELGVQVTAGPRIDITPAIKELVIKYPEEMQEIIDYLGRKKLRQTAGV</sequence>
<dbReference type="Proteomes" id="UP001596500">
    <property type="component" value="Unassembled WGS sequence"/>
</dbReference>
<proteinExistence type="predicted"/>
<evidence type="ECO:0000313" key="2">
    <source>
        <dbReference type="Proteomes" id="UP001596500"/>
    </source>
</evidence>
<gene>
    <name evidence="1" type="ORF">ACFQNG_20650</name>
</gene>
<name>A0ABW2RR38_9BACL</name>
<comment type="caution">
    <text evidence="1">The sequence shown here is derived from an EMBL/GenBank/DDBJ whole genome shotgun (WGS) entry which is preliminary data.</text>
</comment>
<dbReference type="EMBL" id="JBHTBW010000087">
    <property type="protein sequence ID" value="MFC7443472.1"/>
    <property type="molecule type" value="Genomic_DNA"/>
</dbReference>
<keyword evidence="2" id="KW-1185">Reference proteome</keyword>
<organism evidence="1 2">
    <name type="scientific">Laceyella putida</name>
    <dbReference type="NCBI Taxonomy" id="110101"/>
    <lineage>
        <taxon>Bacteria</taxon>
        <taxon>Bacillati</taxon>
        <taxon>Bacillota</taxon>
        <taxon>Bacilli</taxon>
        <taxon>Bacillales</taxon>
        <taxon>Thermoactinomycetaceae</taxon>
        <taxon>Laceyella</taxon>
    </lineage>
</organism>
<accession>A0ABW2RR38</accession>
<dbReference type="RefSeq" id="WP_379867803.1">
    <property type="nucleotide sequence ID" value="NZ_JBHTBW010000087.1"/>
</dbReference>
<evidence type="ECO:0000313" key="1">
    <source>
        <dbReference type="EMBL" id="MFC7443472.1"/>
    </source>
</evidence>
<reference evidence="2" key="1">
    <citation type="journal article" date="2019" name="Int. J. Syst. Evol. Microbiol.">
        <title>The Global Catalogue of Microorganisms (GCM) 10K type strain sequencing project: providing services to taxonomists for standard genome sequencing and annotation.</title>
        <authorList>
            <consortium name="The Broad Institute Genomics Platform"/>
            <consortium name="The Broad Institute Genome Sequencing Center for Infectious Disease"/>
            <person name="Wu L."/>
            <person name="Ma J."/>
        </authorList>
    </citation>
    <scope>NUCLEOTIDE SEQUENCE [LARGE SCALE GENOMIC DNA]</scope>
    <source>
        <strain evidence="2">CGMCC 1.12942</strain>
    </source>
</reference>